<dbReference type="RefSeq" id="WP_348759010.1">
    <property type="nucleotide sequence ID" value="NZ_OZ026884.1"/>
</dbReference>
<organism evidence="3 4">
    <name type="scientific">Candidatus Methylocalor cossyra</name>
    <dbReference type="NCBI Taxonomy" id="3108543"/>
    <lineage>
        <taxon>Bacteria</taxon>
        <taxon>Pseudomonadati</taxon>
        <taxon>Pseudomonadota</taxon>
        <taxon>Gammaproteobacteria</taxon>
        <taxon>Methylococcales</taxon>
        <taxon>Methylococcaceae</taxon>
        <taxon>Candidatus Methylocalor</taxon>
    </lineage>
</organism>
<evidence type="ECO:0000313" key="4">
    <source>
        <dbReference type="Proteomes" id="UP001497493"/>
    </source>
</evidence>
<proteinExistence type="predicted"/>
<accession>A0ABM9NFT8</accession>
<dbReference type="PANTHER" id="PTHR37089:SF1">
    <property type="entry name" value="MEMBRANE PROTEIN"/>
    <property type="match status" value="1"/>
</dbReference>
<name>A0ABM9NFT8_9GAMM</name>
<feature type="chain" id="PRO_5045547873" evidence="1">
    <location>
        <begin position="36"/>
        <end position="196"/>
    </location>
</feature>
<dbReference type="Pfam" id="PF05229">
    <property type="entry name" value="SCPU"/>
    <property type="match status" value="1"/>
</dbReference>
<evidence type="ECO:0000256" key="1">
    <source>
        <dbReference type="SAM" id="SignalP"/>
    </source>
</evidence>
<dbReference type="SMART" id="SM00972">
    <property type="entry name" value="SCPU"/>
    <property type="match status" value="1"/>
</dbReference>
<dbReference type="InterPro" id="IPR007893">
    <property type="entry name" value="Spore_coat_U/FanG"/>
</dbReference>
<gene>
    <name evidence="3" type="ORF">MECH1_V1_0684</name>
</gene>
<dbReference type="PANTHER" id="PTHR37089">
    <property type="entry name" value="PROTEIN U-RELATED"/>
    <property type="match status" value="1"/>
</dbReference>
<dbReference type="InterPro" id="IPR053167">
    <property type="entry name" value="Spore_coat_component"/>
</dbReference>
<feature type="signal peptide" evidence="1">
    <location>
        <begin position="1"/>
        <end position="35"/>
    </location>
</feature>
<evidence type="ECO:0000313" key="3">
    <source>
        <dbReference type="EMBL" id="CAL1239460.1"/>
    </source>
</evidence>
<keyword evidence="1" id="KW-0732">Signal</keyword>
<dbReference type="EMBL" id="OZ026884">
    <property type="protein sequence ID" value="CAL1239460.1"/>
    <property type="molecule type" value="Genomic_DNA"/>
</dbReference>
<keyword evidence="4" id="KW-1185">Reference proteome</keyword>
<sequence length="196" mass="19689">MSTPTRVSTTPLQTQGIALALVMTALALVGRSASAATATTTLNVSATVAQDCSITTTPLAFGNYMPATAHSVTALTGTATVTIACTAGTTTGGQNGPTIGLDLGSHASGPTRNMQRDTGTEVLAYELYQPNDNTPGTGCPAVGSGTVWGTTGSNLFTTTIPNALTGRTYTICGVVPPGQDKPAGNYTDVVNATVNF</sequence>
<protein>
    <submittedName>
        <fullName evidence="3">Sigma-fimbriae tip adhesin</fullName>
    </submittedName>
</protein>
<feature type="domain" description="Spore coat protein U/FanG" evidence="2">
    <location>
        <begin position="38"/>
        <end position="193"/>
    </location>
</feature>
<evidence type="ECO:0000259" key="2">
    <source>
        <dbReference type="Pfam" id="PF05229"/>
    </source>
</evidence>
<dbReference type="Proteomes" id="UP001497493">
    <property type="component" value="Chromosome"/>
</dbReference>
<reference evidence="3 4" key="1">
    <citation type="submission" date="2024-04" db="EMBL/GenBank/DDBJ databases">
        <authorList>
            <person name="Cremers G."/>
        </authorList>
    </citation>
    <scope>NUCLEOTIDE SEQUENCE [LARGE SCALE GENOMIC DNA]</scope>
    <source>
        <strain evidence="3">MeCH1-AG</strain>
    </source>
</reference>